<evidence type="ECO:0000313" key="1">
    <source>
        <dbReference type="EMBL" id="GBF49653.1"/>
    </source>
</evidence>
<name>A0A2P2DYE8_9LEPT</name>
<reference evidence="1 2" key="1">
    <citation type="submission" date="2018-02" db="EMBL/GenBank/DDBJ databases">
        <title>Novel Leptospira species isolated from soil and water in Japan.</title>
        <authorList>
            <person name="Nakao R."/>
            <person name="Masuzawa T."/>
        </authorList>
    </citation>
    <scope>NUCLEOTIDE SEQUENCE [LARGE SCALE GENOMIC DNA]</scope>
    <source>
        <strain evidence="1 2">YH101</strain>
    </source>
</reference>
<gene>
    <name evidence="1" type="ORF">LPTSP4_11690</name>
</gene>
<sequence>MREIKSNQKTQGEPTQVRLPILEKKPNLCLVAQMRYGHFDSEISSIDTKRDWIDMEGEEKPRPEDKIDFLGVDPEFLVYLKTSLPKSLQSKIQIIPILYGVPNSLKDTEDLKILLSPKSFEKYALFKKQKNQDRDWETKWSAYTKYLDHNTEVIFLSENWLTKDFRNCEAYLYFTEPKKEADQINMIGFLLSLGILPKVEYRNDTYSIYYRAKGEKKLHLVQYSFGYRKALSWLFLPTLGLMDEVTIFDKQNNFEDEAEDLLLDSLSSTLESNL</sequence>
<dbReference type="AlphaFoldDB" id="A0A2P2DYE8"/>
<accession>A0A2P2DYE8</accession>
<organism evidence="1 2">
    <name type="scientific">Leptospira ryugenii</name>
    <dbReference type="NCBI Taxonomy" id="1917863"/>
    <lineage>
        <taxon>Bacteria</taxon>
        <taxon>Pseudomonadati</taxon>
        <taxon>Spirochaetota</taxon>
        <taxon>Spirochaetia</taxon>
        <taxon>Leptospirales</taxon>
        <taxon>Leptospiraceae</taxon>
        <taxon>Leptospira</taxon>
    </lineage>
</organism>
<keyword evidence="2" id="KW-1185">Reference proteome</keyword>
<comment type="caution">
    <text evidence="1">The sequence shown here is derived from an EMBL/GenBank/DDBJ whole genome shotgun (WGS) entry which is preliminary data.</text>
</comment>
<dbReference type="EMBL" id="BFBB01000003">
    <property type="protein sequence ID" value="GBF49653.1"/>
    <property type="molecule type" value="Genomic_DNA"/>
</dbReference>
<evidence type="ECO:0000313" key="2">
    <source>
        <dbReference type="Proteomes" id="UP000245133"/>
    </source>
</evidence>
<dbReference type="Proteomes" id="UP000245133">
    <property type="component" value="Unassembled WGS sequence"/>
</dbReference>
<proteinExistence type="predicted"/>
<protein>
    <submittedName>
        <fullName evidence="1">Uncharacterized protein</fullName>
    </submittedName>
</protein>